<evidence type="ECO:0000313" key="9">
    <source>
        <dbReference type="Proteomes" id="UP000015354"/>
    </source>
</evidence>
<dbReference type="EMBL" id="ATMH01008167">
    <property type="protein sequence ID" value="EPY22702.1"/>
    <property type="molecule type" value="Genomic_DNA"/>
</dbReference>
<feature type="transmembrane region" description="Helical" evidence="7">
    <location>
        <begin position="79"/>
        <end position="109"/>
    </location>
</feature>
<keyword evidence="3 7" id="KW-0812">Transmembrane</keyword>
<feature type="transmembrane region" description="Helical" evidence="7">
    <location>
        <begin position="7"/>
        <end position="26"/>
    </location>
</feature>
<keyword evidence="6 7" id="KW-0472">Membrane</keyword>
<dbReference type="OrthoDB" id="247939at2759"/>
<comment type="caution">
    <text evidence="8">The sequence shown here is derived from an EMBL/GenBank/DDBJ whole genome shotgun (WGS) entry which is preliminary data.</text>
</comment>
<evidence type="ECO:0000256" key="1">
    <source>
        <dbReference type="ARBA" id="ARBA00004141"/>
    </source>
</evidence>
<feature type="transmembrane region" description="Helical" evidence="7">
    <location>
        <begin position="391"/>
        <end position="417"/>
    </location>
</feature>
<dbReference type="Proteomes" id="UP000015354">
    <property type="component" value="Unassembled WGS sequence"/>
</dbReference>
<feature type="transmembrane region" description="Helical" evidence="7">
    <location>
        <begin position="189"/>
        <end position="210"/>
    </location>
</feature>
<evidence type="ECO:0000256" key="6">
    <source>
        <dbReference type="ARBA" id="ARBA00023136"/>
    </source>
</evidence>
<keyword evidence="5 7" id="KW-1133">Transmembrane helix</keyword>
<dbReference type="GO" id="GO:0016020">
    <property type="term" value="C:membrane"/>
    <property type="evidence" value="ECO:0007669"/>
    <property type="project" value="UniProtKB-SubCell"/>
</dbReference>
<evidence type="ECO:0000256" key="4">
    <source>
        <dbReference type="ARBA" id="ARBA00022976"/>
    </source>
</evidence>
<evidence type="ECO:0000256" key="3">
    <source>
        <dbReference type="ARBA" id="ARBA00022692"/>
    </source>
</evidence>
<protein>
    <submittedName>
        <fullName evidence="8">Uncharacterized protein</fullName>
    </submittedName>
</protein>
<proteinExistence type="inferred from homology"/>
<dbReference type="GO" id="GO:0007219">
    <property type="term" value="P:Notch signaling pathway"/>
    <property type="evidence" value="ECO:0007669"/>
    <property type="project" value="UniProtKB-KW"/>
</dbReference>
<dbReference type="PANTHER" id="PTHR12889">
    <property type="entry name" value="GAMMA-SECRETASE SUBUNIT APH-1"/>
    <property type="match status" value="1"/>
</dbReference>
<keyword evidence="4" id="KW-0914">Notch signaling pathway</keyword>
<comment type="similarity">
    <text evidence="2">Belongs to the APH-1 family.</text>
</comment>
<evidence type="ECO:0000313" key="8">
    <source>
        <dbReference type="EMBL" id="EPY22702.1"/>
    </source>
</evidence>
<dbReference type="AlphaFoldDB" id="S9TW56"/>
<accession>S9TW56</accession>
<comment type="subcellular location">
    <subcellularLocation>
        <location evidence="1">Membrane</location>
        <topology evidence="1">Multi-pass membrane protein</topology>
    </subcellularLocation>
</comment>
<keyword evidence="9" id="KW-1185">Reference proteome</keyword>
<reference evidence="8 9" key="1">
    <citation type="journal article" date="2013" name="PLoS ONE">
        <title>Predicting the Proteins of Angomonas deanei, Strigomonas culicis and Their Respective Endosymbionts Reveals New Aspects of the Trypanosomatidae Family.</title>
        <authorList>
            <person name="Motta M.C."/>
            <person name="Martins A.C."/>
            <person name="de Souza S.S."/>
            <person name="Catta-Preta C.M."/>
            <person name="Silva R."/>
            <person name="Klein C.C."/>
            <person name="de Almeida L.G."/>
            <person name="de Lima Cunha O."/>
            <person name="Ciapina L.P."/>
            <person name="Brocchi M."/>
            <person name="Colabardini A.C."/>
            <person name="de Araujo Lima B."/>
            <person name="Machado C.R."/>
            <person name="de Almeida Soares C.M."/>
            <person name="Probst C.M."/>
            <person name="de Menezes C.B."/>
            <person name="Thompson C.E."/>
            <person name="Bartholomeu D.C."/>
            <person name="Gradia D.F."/>
            <person name="Pavoni D.P."/>
            <person name="Grisard E.C."/>
            <person name="Fantinatti-Garboggini F."/>
            <person name="Marchini F.K."/>
            <person name="Rodrigues-Luiz G.F."/>
            <person name="Wagner G."/>
            <person name="Goldman G.H."/>
            <person name="Fietto J.L."/>
            <person name="Elias M.C."/>
            <person name="Goldman M.H."/>
            <person name="Sagot M.F."/>
            <person name="Pereira M."/>
            <person name="Stoco P.H."/>
            <person name="de Mendonca-Neto R.P."/>
            <person name="Teixeira S.M."/>
            <person name="Maciel T.E."/>
            <person name="de Oliveira Mendes T.A."/>
            <person name="Urmenyi T.P."/>
            <person name="de Souza W."/>
            <person name="Schenkman S."/>
            <person name="de Vasconcelos A.T."/>
        </authorList>
    </citation>
    <scope>NUCLEOTIDE SEQUENCE [LARGE SCALE GENOMIC DNA]</scope>
</reference>
<feature type="transmembrane region" description="Helical" evidence="7">
    <location>
        <begin position="346"/>
        <end position="370"/>
    </location>
</feature>
<evidence type="ECO:0000256" key="5">
    <source>
        <dbReference type="ARBA" id="ARBA00022989"/>
    </source>
</evidence>
<sequence>MVSQVSILGWAFLLYSPFLTLGWLFARHAPQLFVIALLSACVHCTLWLLFGSFFRLLCWLLLGSSSAAAVTASDGDSGASIVAAVLAVVVHGALQAALRVACVVALLWVQTQLRRMRQVLLYSRFRWVGVSLALGVGEALVAVTTSGGPAVEQAYYSTYYAEVNATTAVYNLQACPQLPVFVHSAAQSLLYTVLLLSAAVLGGQSLAAFFNVHAGYEEGEGEAQPDGPPPVHFGCRCRLMWRSITAFSAASRWHHADPLEPDLQPMMQPVEPAAVDEAAALKDGDGAEDGAAAYGREGPTHAALRDALPPCVAAPVAAAVEEAPAADGGGDAAAPALWWVPSESVLLFYLPFARLSLLLSVIAPLVFRVLPALLHHGAGTAQPDGSTAVRPLLGCAATLPLQMVLTTFLLLWCLWIVRVEYTTLKD</sequence>
<name>S9TW56_9TRYP</name>
<dbReference type="GO" id="GO:0016485">
    <property type="term" value="P:protein processing"/>
    <property type="evidence" value="ECO:0007669"/>
    <property type="project" value="InterPro"/>
</dbReference>
<feature type="transmembrane region" description="Helical" evidence="7">
    <location>
        <begin position="32"/>
        <end position="49"/>
    </location>
</feature>
<evidence type="ECO:0000256" key="2">
    <source>
        <dbReference type="ARBA" id="ARBA00005577"/>
    </source>
</evidence>
<dbReference type="InterPro" id="IPR009294">
    <property type="entry name" value="Aph-1"/>
</dbReference>
<organism evidence="8 9">
    <name type="scientific">Strigomonas culicis</name>
    <dbReference type="NCBI Taxonomy" id="28005"/>
    <lineage>
        <taxon>Eukaryota</taxon>
        <taxon>Discoba</taxon>
        <taxon>Euglenozoa</taxon>
        <taxon>Kinetoplastea</taxon>
        <taxon>Metakinetoplastina</taxon>
        <taxon>Trypanosomatida</taxon>
        <taxon>Trypanosomatidae</taxon>
        <taxon>Strigomonadinae</taxon>
        <taxon>Strigomonas</taxon>
    </lineage>
</organism>
<evidence type="ECO:0000256" key="7">
    <source>
        <dbReference type="SAM" id="Phobius"/>
    </source>
</evidence>
<gene>
    <name evidence="8" type="ORF">STCU_08167</name>
</gene>